<reference evidence="11 12" key="1">
    <citation type="submission" date="2024-11" db="EMBL/GenBank/DDBJ databases">
        <authorList>
            <person name="Heng Y.C."/>
            <person name="Lim A.C.H."/>
            <person name="Lee J.K.Y."/>
            <person name="Kittelmann S."/>
        </authorList>
    </citation>
    <scope>NUCLEOTIDE SEQUENCE [LARGE SCALE GENOMIC DNA]</scope>
    <source>
        <strain evidence="11 12">WILCCON 0114</strain>
    </source>
</reference>
<dbReference type="HAMAP" id="MF_02075">
    <property type="entry name" value="Asp_tRNA_synth_type2"/>
    <property type="match status" value="1"/>
</dbReference>
<dbReference type="InterPro" id="IPR045864">
    <property type="entry name" value="aa-tRNA-synth_II/BPL/LPL"/>
</dbReference>
<evidence type="ECO:0000259" key="10">
    <source>
        <dbReference type="PROSITE" id="PS50862"/>
    </source>
</evidence>
<keyword evidence="4 9" id="KW-0436">Ligase</keyword>
<name>A0ABW8T960_9CLOT</name>
<proteinExistence type="inferred from homology"/>
<feature type="binding site" evidence="9">
    <location>
        <position position="360"/>
    </location>
    <ligand>
        <name>L-aspartate</name>
        <dbReference type="ChEBI" id="CHEBI:29991"/>
    </ligand>
</feature>
<evidence type="ECO:0000256" key="2">
    <source>
        <dbReference type="ARBA" id="ARBA00005312"/>
    </source>
</evidence>
<dbReference type="PANTHER" id="PTHR43450">
    <property type="entry name" value="ASPARTYL-TRNA SYNTHETASE"/>
    <property type="match status" value="1"/>
</dbReference>
<dbReference type="Gene3D" id="2.40.50.140">
    <property type="entry name" value="Nucleic acid-binding proteins"/>
    <property type="match status" value="1"/>
</dbReference>
<dbReference type="NCBIfam" id="TIGR00458">
    <property type="entry name" value="aspS_nondisc"/>
    <property type="match status" value="1"/>
</dbReference>
<dbReference type="InterPro" id="IPR004364">
    <property type="entry name" value="Aa-tRNA-synt_II"/>
</dbReference>
<dbReference type="SUPFAM" id="SSF55681">
    <property type="entry name" value="Class II aaRS and biotin synthetases"/>
    <property type="match status" value="1"/>
</dbReference>
<keyword evidence="7 9" id="KW-0648">Protein biosynthesis</keyword>
<evidence type="ECO:0000256" key="5">
    <source>
        <dbReference type="ARBA" id="ARBA00022741"/>
    </source>
</evidence>
<feature type="binding site" evidence="9">
    <location>
        <position position="356"/>
    </location>
    <ligand>
        <name>L-aspartate</name>
        <dbReference type="ChEBI" id="CHEBI:29991"/>
    </ligand>
</feature>
<organism evidence="11 12">
    <name type="scientific">Clostridium neuense</name>
    <dbReference type="NCBI Taxonomy" id="1728934"/>
    <lineage>
        <taxon>Bacteria</taxon>
        <taxon>Bacillati</taxon>
        <taxon>Bacillota</taxon>
        <taxon>Clostridia</taxon>
        <taxon>Eubacteriales</taxon>
        <taxon>Clostridiaceae</taxon>
        <taxon>Clostridium</taxon>
    </lineage>
</organism>
<keyword evidence="12" id="KW-1185">Reference proteome</keyword>
<dbReference type="Gene3D" id="3.30.930.10">
    <property type="entry name" value="Bira Bifunctional Protein, Domain 2"/>
    <property type="match status" value="1"/>
</dbReference>
<comment type="similarity">
    <text evidence="2 9">Belongs to the class-II aminoacyl-tRNA synthetase family. Type 2 subfamily.</text>
</comment>
<dbReference type="InterPro" id="IPR004523">
    <property type="entry name" value="Asp-tRNA_synthase_2"/>
</dbReference>
<dbReference type="InterPro" id="IPR004365">
    <property type="entry name" value="NA-bd_OB_tRNA"/>
</dbReference>
<keyword evidence="3 9" id="KW-0963">Cytoplasm</keyword>
<dbReference type="PRINTS" id="PR01042">
    <property type="entry name" value="TRNASYNTHASP"/>
</dbReference>
<feature type="binding site" evidence="9">
    <location>
        <begin position="401"/>
        <end position="404"/>
    </location>
    <ligand>
        <name>ATP</name>
        <dbReference type="ChEBI" id="CHEBI:30616"/>
    </ligand>
</feature>
<dbReference type="NCBIfam" id="NF003483">
    <property type="entry name" value="PRK05159.1"/>
    <property type="match status" value="1"/>
</dbReference>
<sequence length="430" mass="49784">MKKLYVKDALAMEEGKEVVLKGWIHKIYDLGHVNFIKLRDKTGIIQLVASKEELEGLRNEMSVEASGVLSKNEKAPGGIEVQLKEIKILGKAYYDKLPFDINGRKINAALEVQLDHRNMSLRAPRIMAVFKVQEEICECFRAYLRQNNFTEIHTPKILASGTEGGSELFTVNYFDHRAFLAQSPQFYKQMMVGVGFEKVFEVGHAYRAELHNTYRHLNEYVSLDAEMGFIEDETEIMDLEEGFMNYLFKHLKETCKRELEMYNIELPDEVKIPRIPLFEAQEIVYKKYGKRSPKGDLNAEGERLFSQYIKEEYGSDFVYLTKYPASKRPMYTMPDPEVEGGTKSFDLIYRGLEITTGGQRIHDYEMLVENIKKKGFKAEEFDFYTQNFKFGMPPHGGFAIGLERMTMQILGLENIREASLLPRDMKRITP</sequence>
<dbReference type="EC" id="6.1.1.23" evidence="9"/>
<dbReference type="SUPFAM" id="SSF50249">
    <property type="entry name" value="Nucleic acid-binding proteins"/>
    <property type="match status" value="1"/>
</dbReference>
<dbReference type="PANTHER" id="PTHR43450:SF1">
    <property type="entry name" value="ASPARTATE--TRNA LIGASE, CYTOPLASMIC"/>
    <property type="match status" value="1"/>
</dbReference>
<comment type="subcellular location">
    <subcellularLocation>
        <location evidence="1 9">Cytoplasm</location>
    </subcellularLocation>
</comment>
<dbReference type="GO" id="GO:0050560">
    <property type="term" value="F:aspartate-tRNA(Asn) ligase activity"/>
    <property type="evidence" value="ECO:0007669"/>
    <property type="project" value="UniProtKB-EC"/>
</dbReference>
<comment type="catalytic activity">
    <reaction evidence="9">
        <text>tRNA(Asx) + L-aspartate + ATP = L-aspartyl-tRNA(Asx) + AMP + diphosphate</text>
        <dbReference type="Rhea" id="RHEA:18349"/>
        <dbReference type="Rhea" id="RHEA-COMP:9710"/>
        <dbReference type="Rhea" id="RHEA-COMP:9711"/>
        <dbReference type="ChEBI" id="CHEBI:29991"/>
        <dbReference type="ChEBI" id="CHEBI:30616"/>
        <dbReference type="ChEBI" id="CHEBI:33019"/>
        <dbReference type="ChEBI" id="CHEBI:78442"/>
        <dbReference type="ChEBI" id="CHEBI:78516"/>
        <dbReference type="ChEBI" id="CHEBI:456215"/>
        <dbReference type="EC" id="6.1.1.23"/>
    </reaction>
</comment>
<accession>A0ABW8T960</accession>
<comment type="subunit">
    <text evidence="9">Homodimer.</text>
</comment>
<evidence type="ECO:0000256" key="9">
    <source>
        <dbReference type="HAMAP-Rule" id="MF_02075"/>
    </source>
</evidence>
<evidence type="ECO:0000256" key="6">
    <source>
        <dbReference type="ARBA" id="ARBA00022840"/>
    </source>
</evidence>
<dbReference type="Pfam" id="PF01336">
    <property type="entry name" value="tRNA_anti-codon"/>
    <property type="match status" value="1"/>
</dbReference>
<dbReference type="CDD" id="cd00776">
    <property type="entry name" value="AsxRS_core"/>
    <property type="match status" value="1"/>
</dbReference>
<feature type="region of interest" description="Aspartate" evidence="9">
    <location>
        <begin position="185"/>
        <end position="188"/>
    </location>
</feature>
<dbReference type="InterPro" id="IPR006195">
    <property type="entry name" value="aa-tRNA-synth_II"/>
</dbReference>
<feature type="domain" description="Aminoacyl-transfer RNA synthetases class-II family profile" evidence="10">
    <location>
        <begin position="130"/>
        <end position="430"/>
    </location>
</feature>
<feature type="binding site" evidence="9">
    <location>
        <position position="353"/>
    </location>
    <ligand>
        <name>ATP</name>
        <dbReference type="ChEBI" id="CHEBI:30616"/>
    </ligand>
</feature>
<keyword evidence="6 9" id="KW-0067">ATP-binding</keyword>
<dbReference type="Proteomes" id="UP001623592">
    <property type="component" value="Unassembled WGS sequence"/>
</dbReference>
<feature type="binding site" evidence="9">
    <location>
        <begin position="215"/>
        <end position="217"/>
    </location>
    <ligand>
        <name>ATP</name>
        <dbReference type="ChEBI" id="CHEBI:30616"/>
    </ligand>
</feature>
<evidence type="ECO:0000256" key="7">
    <source>
        <dbReference type="ARBA" id="ARBA00022917"/>
    </source>
</evidence>
<evidence type="ECO:0000256" key="4">
    <source>
        <dbReference type="ARBA" id="ARBA00022598"/>
    </source>
</evidence>
<dbReference type="InterPro" id="IPR012340">
    <property type="entry name" value="NA-bd_OB-fold"/>
</dbReference>
<feature type="site" description="Important for tRNA non-discrimination" evidence="9">
    <location>
        <position position="76"/>
    </location>
</feature>
<gene>
    <name evidence="9 11" type="primary">aspS</name>
    <name evidence="11" type="ORF">ACJDT4_00555</name>
</gene>
<evidence type="ECO:0000256" key="1">
    <source>
        <dbReference type="ARBA" id="ARBA00004496"/>
    </source>
</evidence>
<feature type="binding site" evidence="9">
    <location>
        <position position="163"/>
    </location>
    <ligand>
        <name>L-aspartate</name>
        <dbReference type="ChEBI" id="CHEBI:29991"/>
    </ligand>
</feature>
<keyword evidence="8 9" id="KW-0030">Aminoacyl-tRNA synthetase</keyword>
<dbReference type="PROSITE" id="PS50862">
    <property type="entry name" value="AA_TRNA_LIGASE_II"/>
    <property type="match status" value="1"/>
</dbReference>
<protein>
    <recommendedName>
        <fullName evidence="9">Aspartate--tRNA(Asp/Asn) ligase</fullName>
        <ecNumber evidence="9">6.1.1.23</ecNumber>
    </recommendedName>
    <alternativeName>
        <fullName evidence="9">Aspartyl-tRNA synthetase</fullName>
        <shortName evidence="9">AspRS</shortName>
    </alternativeName>
    <alternativeName>
        <fullName evidence="9">Non-discriminating aspartyl-tRNA synthetase</fullName>
        <shortName evidence="9">ND-AspRS</shortName>
    </alternativeName>
</protein>
<keyword evidence="5 9" id="KW-0547">Nucleotide-binding</keyword>
<dbReference type="Pfam" id="PF00152">
    <property type="entry name" value="tRNA-synt_2"/>
    <property type="match status" value="1"/>
</dbReference>
<comment type="function">
    <text evidence="9">Aspartyl-tRNA synthetase with relaxed tRNA specificity since it is able to aspartylate not only its cognate tRNA(Asp) but also tRNA(Asn). Reaction proceeds in two steps: L-aspartate is first activated by ATP to form Asp-AMP and then transferred to the acceptor end of tRNA(Asp/Asn).</text>
</comment>
<dbReference type="EMBL" id="JBJIAA010000001">
    <property type="protein sequence ID" value="MFL0248896.1"/>
    <property type="molecule type" value="Genomic_DNA"/>
</dbReference>
<evidence type="ECO:0000313" key="12">
    <source>
        <dbReference type="Proteomes" id="UP001623592"/>
    </source>
</evidence>
<evidence type="ECO:0000256" key="3">
    <source>
        <dbReference type="ARBA" id="ARBA00022490"/>
    </source>
</evidence>
<evidence type="ECO:0000256" key="8">
    <source>
        <dbReference type="ARBA" id="ARBA00023146"/>
    </source>
</evidence>
<feature type="binding site" evidence="9">
    <location>
        <position position="207"/>
    </location>
    <ligand>
        <name>L-aspartate</name>
        <dbReference type="ChEBI" id="CHEBI:29991"/>
    </ligand>
</feature>
<dbReference type="RefSeq" id="WP_406785575.1">
    <property type="nucleotide sequence ID" value="NZ_JBJIAA010000001.1"/>
</dbReference>
<feature type="binding site" evidence="9">
    <location>
        <begin position="207"/>
        <end position="209"/>
    </location>
    <ligand>
        <name>ATP</name>
        <dbReference type="ChEBI" id="CHEBI:30616"/>
    </ligand>
</feature>
<dbReference type="InterPro" id="IPR002312">
    <property type="entry name" value="Asp/Asn-tRNA-synth_IIb"/>
</dbReference>
<evidence type="ECO:0000313" key="11">
    <source>
        <dbReference type="EMBL" id="MFL0248896.1"/>
    </source>
</evidence>
<comment type="caution">
    <text evidence="11">The sequence shown here is derived from an EMBL/GenBank/DDBJ whole genome shotgun (WGS) entry which is preliminary data.</text>
</comment>